<evidence type="ECO:0000256" key="1">
    <source>
        <dbReference type="SAM" id="Phobius"/>
    </source>
</evidence>
<feature type="transmembrane region" description="Helical" evidence="1">
    <location>
        <begin position="99"/>
        <end position="118"/>
    </location>
</feature>
<keyword evidence="1" id="KW-1133">Transmembrane helix</keyword>
<reference evidence="2 3" key="1">
    <citation type="journal article" date="2014" name="Appl. Environ. Microbiol.">
        <title>Profile of Secreted Hydrolases, Associated Proteins, and SlpA in Thermoanaerobacterium saccharolyticum during the Degradation of Hemicellulose.</title>
        <authorList>
            <person name="Currie D.H."/>
            <person name="Guss A.M."/>
            <person name="Herring C.D."/>
            <person name="Giannone R.J."/>
            <person name="Johnson C.M."/>
            <person name="Lankford P.K."/>
            <person name="Brown S.D."/>
            <person name="Hettich R.L."/>
            <person name="Lynd L.R."/>
        </authorList>
    </citation>
    <scope>NUCLEOTIDE SEQUENCE [LARGE SCALE GENOMIC DNA]</scope>
    <source>
        <strain evidence="3">DSM 8691 / JW/SL-YS485</strain>
    </source>
</reference>
<feature type="transmembrane region" description="Helical" evidence="1">
    <location>
        <begin position="73"/>
        <end position="90"/>
    </location>
</feature>
<protein>
    <recommendedName>
        <fullName evidence="4">DUF2232 domain-containing protein</fullName>
    </recommendedName>
</protein>
<keyword evidence="3" id="KW-1185">Reference proteome</keyword>
<sequence>MNSKNIVNGALMVAVAVIMVLIGSYVPPLFFILFFVSVPVSVVIIRSNSLLYGILTTALIFLATFLFTDIITASIVAGLSAIGIAMGYLVKSGSTPQNVVVETGAISLLGFVGVLYALKLFGINVIKSILDDYQQIGKQILDIYKNSPDAAYIRSMISYTLESLKELMPSIFVIMIALIVLVNYMLLSRIMAKEGKVKKLPPFMFWRMPYMTGWIFIGALLYQYFVNSSVVASNLLLLLSIGFTVSGLSYVKYFMTKRFNVNSLISDVVLVALFMFPITFSLMTLLGVIDTSMNLRRFT</sequence>
<dbReference type="InterPro" id="IPR018710">
    <property type="entry name" value="DUF2232"/>
</dbReference>
<name>I3VSQ7_THESW</name>
<feature type="transmembrane region" description="Helical" evidence="1">
    <location>
        <begin position="167"/>
        <end position="187"/>
    </location>
</feature>
<evidence type="ECO:0008006" key="4">
    <source>
        <dbReference type="Google" id="ProtNLM"/>
    </source>
</evidence>
<dbReference type="EMBL" id="CP003184">
    <property type="protein sequence ID" value="AFK85552.1"/>
    <property type="molecule type" value="Genomic_DNA"/>
</dbReference>
<evidence type="ECO:0000313" key="2">
    <source>
        <dbReference type="EMBL" id="AFK85552.1"/>
    </source>
</evidence>
<gene>
    <name evidence="2" type="ordered locus">Tsac_0526</name>
</gene>
<feature type="transmembrane region" description="Helical" evidence="1">
    <location>
        <begin position="231"/>
        <end position="251"/>
    </location>
</feature>
<dbReference type="Proteomes" id="UP000006178">
    <property type="component" value="Chromosome"/>
</dbReference>
<feature type="transmembrane region" description="Helical" evidence="1">
    <location>
        <begin position="208"/>
        <end position="225"/>
    </location>
</feature>
<dbReference type="RefSeq" id="WP_014757470.1">
    <property type="nucleotide sequence ID" value="NC_017992.1"/>
</dbReference>
<evidence type="ECO:0000313" key="3">
    <source>
        <dbReference type="Proteomes" id="UP000006178"/>
    </source>
</evidence>
<proteinExistence type="predicted"/>
<dbReference type="BioCyc" id="TSAC1094508:GLMA-524-MONOMER"/>
<keyword evidence="1" id="KW-0472">Membrane</keyword>
<feature type="transmembrane region" description="Helical" evidence="1">
    <location>
        <begin position="12"/>
        <end position="38"/>
    </location>
</feature>
<dbReference type="PATRIC" id="fig|1094508.3.peg.530"/>
<accession>I3VSQ7</accession>
<dbReference type="KEGG" id="tsh:Tsac_0526"/>
<dbReference type="AlphaFoldDB" id="I3VSQ7"/>
<dbReference type="STRING" id="1094508.Tsac_0526"/>
<organism evidence="2 3">
    <name type="scientific">Thermoanaerobacterium saccharolyticum (strain DSM 8691 / JW/SL-YS485)</name>
    <dbReference type="NCBI Taxonomy" id="1094508"/>
    <lineage>
        <taxon>Bacteria</taxon>
        <taxon>Bacillati</taxon>
        <taxon>Bacillota</taxon>
        <taxon>Clostridia</taxon>
        <taxon>Thermoanaerobacterales</taxon>
        <taxon>Thermoanaerobacteraceae</taxon>
        <taxon>Thermoanaerobacterium</taxon>
    </lineage>
</organism>
<dbReference type="Pfam" id="PF09991">
    <property type="entry name" value="DUF2232"/>
    <property type="match status" value="1"/>
</dbReference>
<dbReference type="eggNOG" id="COG4241">
    <property type="taxonomic scope" value="Bacteria"/>
</dbReference>
<feature type="transmembrane region" description="Helical" evidence="1">
    <location>
        <begin position="263"/>
        <end position="289"/>
    </location>
</feature>
<keyword evidence="1" id="KW-0812">Transmembrane</keyword>
<feature type="transmembrane region" description="Helical" evidence="1">
    <location>
        <begin position="50"/>
        <end position="67"/>
    </location>
</feature>
<dbReference type="PANTHER" id="PTHR41324">
    <property type="entry name" value="MEMBRANE PROTEIN-RELATED"/>
    <property type="match status" value="1"/>
</dbReference>
<dbReference type="PANTHER" id="PTHR41324:SF1">
    <property type="entry name" value="DUF2232 DOMAIN-CONTAINING PROTEIN"/>
    <property type="match status" value="1"/>
</dbReference>